<dbReference type="GO" id="GO:0003743">
    <property type="term" value="F:translation initiation factor activity"/>
    <property type="evidence" value="ECO:0007669"/>
    <property type="project" value="UniProtKB-KW"/>
</dbReference>
<gene>
    <name evidence="3" type="ORF">G5B36_11835</name>
    <name evidence="2" type="ORF">L0N08_04980</name>
</gene>
<evidence type="ECO:0000313" key="4">
    <source>
        <dbReference type="Proteomes" id="UP000669239"/>
    </source>
</evidence>
<dbReference type="RefSeq" id="WP_117558133.1">
    <property type="nucleotide sequence ID" value="NZ_CAXTHN010000073.1"/>
</dbReference>
<keyword evidence="4" id="KW-1185">Reference proteome</keyword>
<dbReference type="AlphaFoldDB" id="A0AAX1SMR5"/>
<dbReference type="SUPFAM" id="SSF46894">
    <property type="entry name" value="C-terminal effector domain of the bipartite response regulators"/>
    <property type="match status" value="1"/>
</dbReference>
<dbReference type="Proteomes" id="UP001299608">
    <property type="component" value="Unassembled WGS sequence"/>
</dbReference>
<sequence length="110" mass="12857">MNYEREASQLLRRLGANSSYVGFYYVTYGVSQNIQKPELITFITKGLYAEIAIKYQTTVGCVERDMRTVINTIWQHGNRELLEIIFERNLTRKPRNGEFIDALSNYIINI</sequence>
<dbReference type="InterPro" id="IPR016032">
    <property type="entry name" value="Sig_transdc_resp-reg_C-effctor"/>
</dbReference>
<dbReference type="GO" id="GO:0003700">
    <property type="term" value="F:DNA-binding transcription factor activity"/>
    <property type="evidence" value="ECO:0007669"/>
    <property type="project" value="InterPro"/>
</dbReference>
<evidence type="ECO:0000259" key="1">
    <source>
        <dbReference type="Pfam" id="PF08769"/>
    </source>
</evidence>
<evidence type="ECO:0000313" key="2">
    <source>
        <dbReference type="EMBL" id="MCG4744757.1"/>
    </source>
</evidence>
<dbReference type="GO" id="GO:0003677">
    <property type="term" value="F:DNA binding"/>
    <property type="evidence" value="ECO:0007669"/>
    <property type="project" value="InterPro"/>
</dbReference>
<dbReference type="Gene3D" id="1.10.10.10">
    <property type="entry name" value="Winged helix-like DNA-binding domain superfamily/Winged helix DNA-binding domain"/>
    <property type="match status" value="1"/>
</dbReference>
<dbReference type="EMBL" id="JAAITT010000014">
    <property type="protein sequence ID" value="NSJ49392.1"/>
    <property type="molecule type" value="Genomic_DNA"/>
</dbReference>
<dbReference type="InterPro" id="IPR036388">
    <property type="entry name" value="WH-like_DNA-bd_sf"/>
</dbReference>
<name>A0AAX1SMR5_9FIRM</name>
<dbReference type="EMBL" id="JAKNGE010000005">
    <property type="protein sequence ID" value="MCG4744757.1"/>
    <property type="molecule type" value="Genomic_DNA"/>
</dbReference>
<dbReference type="Proteomes" id="UP000669239">
    <property type="component" value="Unassembled WGS sequence"/>
</dbReference>
<dbReference type="Pfam" id="PF08769">
    <property type="entry name" value="Spo0A_C"/>
    <property type="match status" value="1"/>
</dbReference>
<comment type="caution">
    <text evidence="2">The sequence shown here is derived from an EMBL/GenBank/DDBJ whole genome shotgun (WGS) entry which is preliminary data.</text>
</comment>
<organism evidence="2 5">
    <name type="scientific">Enterocloster aldenensis</name>
    <dbReference type="NCBI Taxonomy" id="358742"/>
    <lineage>
        <taxon>Bacteria</taxon>
        <taxon>Bacillati</taxon>
        <taxon>Bacillota</taxon>
        <taxon>Clostridia</taxon>
        <taxon>Lachnospirales</taxon>
        <taxon>Lachnospiraceae</taxon>
        <taxon>Enterocloster</taxon>
    </lineage>
</organism>
<keyword evidence="2" id="KW-0396">Initiation factor</keyword>
<dbReference type="InterPro" id="IPR014879">
    <property type="entry name" value="Spo0A_C"/>
</dbReference>
<reference evidence="3" key="2">
    <citation type="submission" date="2020-02" db="EMBL/GenBank/DDBJ databases">
        <authorList>
            <person name="Littmann E."/>
            <person name="Sorbara M."/>
        </authorList>
    </citation>
    <scope>NUCLEOTIDE SEQUENCE</scope>
    <source>
        <strain evidence="3">MSK.1.17</strain>
    </source>
</reference>
<protein>
    <submittedName>
        <fullName evidence="2">Sporulation initiation factor Spo0A C-terminal domain-containing protein</fullName>
    </submittedName>
</protein>
<reference evidence="3 4" key="1">
    <citation type="journal article" date="2020" name="Cell Host Microbe">
        <title>Functional and Genomic Variation between Human-Derived Isolates of Lachnospiraceae Reveals Inter- and Intra-Species Diversity.</title>
        <authorList>
            <person name="Sorbara M.T."/>
            <person name="Littmann E.R."/>
            <person name="Fontana E."/>
            <person name="Moody T.U."/>
            <person name="Kohout C.E."/>
            <person name="Gjonbalaj M."/>
            <person name="Eaton V."/>
            <person name="Seok R."/>
            <person name="Leiner I.M."/>
            <person name="Pamer E.G."/>
        </authorList>
    </citation>
    <scope>NUCLEOTIDE SEQUENCE [LARGE SCALE GENOMIC DNA]</scope>
    <source>
        <strain evidence="3 4">MSK.1.17</strain>
    </source>
</reference>
<dbReference type="GO" id="GO:0005737">
    <property type="term" value="C:cytoplasm"/>
    <property type="evidence" value="ECO:0007669"/>
    <property type="project" value="InterPro"/>
</dbReference>
<accession>A0AAX1SMR5</accession>
<dbReference type="GO" id="GO:0005509">
    <property type="term" value="F:calcium ion binding"/>
    <property type="evidence" value="ECO:0007669"/>
    <property type="project" value="InterPro"/>
</dbReference>
<feature type="domain" description="Sporulation initiation factor Spo0A C-terminal" evidence="1">
    <location>
        <begin position="9"/>
        <end position="107"/>
    </location>
</feature>
<dbReference type="GO" id="GO:0042173">
    <property type="term" value="P:regulation of sporulation resulting in formation of a cellular spore"/>
    <property type="evidence" value="ECO:0007669"/>
    <property type="project" value="InterPro"/>
</dbReference>
<evidence type="ECO:0000313" key="5">
    <source>
        <dbReference type="Proteomes" id="UP001299608"/>
    </source>
</evidence>
<keyword evidence="2" id="KW-0648">Protein biosynthesis</keyword>
<reference evidence="2" key="3">
    <citation type="submission" date="2022-01" db="EMBL/GenBank/DDBJ databases">
        <title>Collection of gut derived symbiotic bacterial strains cultured from healthy donors.</title>
        <authorList>
            <person name="Lin H."/>
            <person name="Kohout C."/>
            <person name="Waligurski E."/>
            <person name="Pamer E.G."/>
        </authorList>
    </citation>
    <scope>NUCLEOTIDE SEQUENCE</scope>
    <source>
        <strain evidence="2">DFI.6.55</strain>
    </source>
</reference>
<evidence type="ECO:0000313" key="3">
    <source>
        <dbReference type="EMBL" id="NSJ49392.1"/>
    </source>
</evidence>
<proteinExistence type="predicted"/>